<feature type="compositionally biased region" description="Basic and acidic residues" evidence="1">
    <location>
        <begin position="227"/>
        <end position="236"/>
    </location>
</feature>
<proteinExistence type="predicted"/>
<feature type="region of interest" description="Disordered" evidence="1">
    <location>
        <begin position="212"/>
        <end position="247"/>
    </location>
</feature>
<reference evidence="2 3" key="1">
    <citation type="journal article" date="2017" name="Gigascience">
        <title>Draft genome of the honey bee ectoparasitic mite, Tropilaelaps mercedesae, is shaped by the parasitic life history.</title>
        <authorList>
            <person name="Dong X."/>
            <person name="Armstrong S.D."/>
            <person name="Xia D."/>
            <person name="Makepeace B.L."/>
            <person name="Darby A.C."/>
            <person name="Kadowaki T."/>
        </authorList>
    </citation>
    <scope>NUCLEOTIDE SEQUENCE [LARGE SCALE GENOMIC DNA]</scope>
    <source>
        <strain evidence="2">Wuxi-XJTLU</strain>
    </source>
</reference>
<sequence>MLPYYDQCEIERAARECNIIDVQDITSDMYQATLRPMFSLQKAIVLGGEDVTVILGIFMTSFGPLTFEQIEKAFEEREGRPLPATAFMVLLDQGALRKTKLNNICPATTTFDLQDICRTMRNLIYQMTDEPQAIYVVPNEIADFDRLYRGIRSEDSMNSIHYLLEFSGDCTKPYFEIDKVMKDFKPFFEYLGEDARGCRGYRLRQCVIAGEPSPEEKEKMHKKKEKKGLSRVDRPSTRVNVDASRKR</sequence>
<comment type="caution">
    <text evidence="2">The sequence shown here is derived from an EMBL/GenBank/DDBJ whole genome shotgun (WGS) entry which is preliminary data.</text>
</comment>
<dbReference type="EMBL" id="MNPL01000825">
    <property type="protein sequence ID" value="OQR79676.1"/>
    <property type="molecule type" value="Genomic_DNA"/>
</dbReference>
<evidence type="ECO:0000313" key="2">
    <source>
        <dbReference type="EMBL" id="OQR79676.1"/>
    </source>
</evidence>
<evidence type="ECO:0000313" key="3">
    <source>
        <dbReference type="Proteomes" id="UP000192247"/>
    </source>
</evidence>
<dbReference type="Proteomes" id="UP000192247">
    <property type="component" value="Unassembled WGS sequence"/>
</dbReference>
<dbReference type="InParanoid" id="A0A1V9Y1R3"/>
<gene>
    <name evidence="2" type="ORF">BIW11_05563</name>
</gene>
<dbReference type="AlphaFoldDB" id="A0A1V9Y1R3"/>
<evidence type="ECO:0000256" key="1">
    <source>
        <dbReference type="SAM" id="MobiDB-lite"/>
    </source>
</evidence>
<accession>A0A1V9Y1R3</accession>
<keyword evidence="3" id="KW-1185">Reference proteome</keyword>
<protein>
    <submittedName>
        <fullName evidence="2">Uncharacterized protein</fullName>
    </submittedName>
</protein>
<organism evidence="2 3">
    <name type="scientific">Tropilaelaps mercedesae</name>
    <dbReference type="NCBI Taxonomy" id="418985"/>
    <lineage>
        <taxon>Eukaryota</taxon>
        <taxon>Metazoa</taxon>
        <taxon>Ecdysozoa</taxon>
        <taxon>Arthropoda</taxon>
        <taxon>Chelicerata</taxon>
        <taxon>Arachnida</taxon>
        <taxon>Acari</taxon>
        <taxon>Parasitiformes</taxon>
        <taxon>Mesostigmata</taxon>
        <taxon>Gamasina</taxon>
        <taxon>Dermanyssoidea</taxon>
        <taxon>Laelapidae</taxon>
        <taxon>Tropilaelaps</taxon>
    </lineage>
</organism>
<name>A0A1V9Y1R3_9ACAR</name>